<evidence type="ECO:0000313" key="2">
    <source>
        <dbReference type="Proteomes" id="UP000598217"/>
    </source>
</evidence>
<accession>A0ABR9HFS0</accession>
<sequence>MSDFSHPRDYMNAIIEKLESKNPREGARVKSSFSLLPSLFLHLSSSEVPAGELYEFRVKFTQLISDSSNFMGLYHYLGDCSDYAELGRLNGYEPACLMRSVLQIFNDEFVVWDEVRRAEIRGGFAEEIADIDQTLREVSDEAPPVREDDIPKWVPESHWWWHAPQQQDMSEDERKSRLEYDHWDGV</sequence>
<proteinExistence type="predicted"/>
<protein>
    <submittedName>
        <fullName evidence="1">Uncharacterized protein</fullName>
    </submittedName>
</protein>
<name>A0ABR9HFS0_9ACTN</name>
<gene>
    <name evidence="1" type="ORF">H4W79_002087</name>
</gene>
<dbReference type="EMBL" id="JADBDY010000001">
    <property type="protein sequence ID" value="MBE1457873.1"/>
    <property type="molecule type" value="Genomic_DNA"/>
</dbReference>
<reference evidence="1 2" key="1">
    <citation type="submission" date="2020-10" db="EMBL/GenBank/DDBJ databases">
        <title>Sequencing the genomes of 1000 actinobacteria strains.</title>
        <authorList>
            <person name="Klenk H.-P."/>
        </authorList>
    </citation>
    <scope>NUCLEOTIDE SEQUENCE [LARGE SCALE GENOMIC DNA]</scope>
    <source>
        <strain evidence="1 2">DSM 45157</strain>
    </source>
</reference>
<comment type="caution">
    <text evidence="1">The sequence shown here is derived from an EMBL/GenBank/DDBJ whole genome shotgun (WGS) entry which is preliminary data.</text>
</comment>
<dbReference type="Proteomes" id="UP000598217">
    <property type="component" value="Unassembled WGS sequence"/>
</dbReference>
<evidence type="ECO:0000313" key="1">
    <source>
        <dbReference type="EMBL" id="MBE1457873.1"/>
    </source>
</evidence>
<keyword evidence="2" id="KW-1185">Reference proteome</keyword>
<organism evidence="1 2">
    <name type="scientific">Nocardiopsis terrae</name>
    <dbReference type="NCBI Taxonomy" id="372655"/>
    <lineage>
        <taxon>Bacteria</taxon>
        <taxon>Bacillati</taxon>
        <taxon>Actinomycetota</taxon>
        <taxon>Actinomycetes</taxon>
        <taxon>Streptosporangiales</taxon>
        <taxon>Nocardiopsidaceae</taxon>
        <taxon>Nocardiopsis</taxon>
    </lineage>
</organism>